<evidence type="ECO:0000313" key="1">
    <source>
        <dbReference type="EMBL" id="TMP88609.1"/>
    </source>
</evidence>
<dbReference type="EMBL" id="PNCG01000002">
    <property type="protein sequence ID" value="TMP88609.1"/>
    <property type="molecule type" value="Genomic_DNA"/>
</dbReference>
<organism evidence="1 2">
    <name type="scientific">Pseudoalteromonas ruthenica</name>
    <dbReference type="NCBI Taxonomy" id="151081"/>
    <lineage>
        <taxon>Bacteria</taxon>
        <taxon>Pseudomonadati</taxon>
        <taxon>Pseudomonadota</taxon>
        <taxon>Gammaproteobacteria</taxon>
        <taxon>Alteromonadales</taxon>
        <taxon>Pseudoalteromonadaceae</taxon>
        <taxon>Pseudoalteromonas</taxon>
    </lineage>
</organism>
<reference evidence="1 2" key="1">
    <citation type="submission" date="2017-12" db="EMBL/GenBank/DDBJ databases">
        <authorList>
            <person name="Paulsen S."/>
            <person name="Gram L.K."/>
        </authorList>
    </citation>
    <scope>NUCLEOTIDE SEQUENCE [LARGE SCALE GENOMIC DNA]</scope>
    <source>
        <strain evidence="1 2">S2897</strain>
    </source>
</reference>
<name>A0A5S3Z8N6_9GAMM</name>
<proteinExistence type="predicted"/>
<dbReference type="Proteomes" id="UP000305874">
    <property type="component" value="Unassembled WGS sequence"/>
</dbReference>
<dbReference type="AlphaFoldDB" id="A0A5S3Z8N6"/>
<accession>A0A5S3Z8N6</accession>
<comment type="caution">
    <text evidence="1">The sequence shown here is derived from an EMBL/GenBank/DDBJ whole genome shotgun (WGS) entry which is preliminary data.</text>
</comment>
<evidence type="ECO:0000313" key="2">
    <source>
        <dbReference type="Proteomes" id="UP000305874"/>
    </source>
</evidence>
<reference evidence="2" key="2">
    <citation type="submission" date="2019-06" db="EMBL/GenBank/DDBJ databases">
        <title>Co-occurence of chitin degradation, pigmentation and bioactivity in marine Pseudoalteromonas.</title>
        <authorList>
            <person name="Sonnenschein E.C."/>
            <person name="Bech P.K."/>
        </authorList>
    </citation>
    <scope>NUCLEOTIDE SEQUENCE [LARGE SCALE GENOMIC DNA]</scope>
    <source>
        <strain evidence="2">S2897</strain>
    </source>
</reference>
<dbReference type="PROSITE" id="PS51257">
    <property type="entry name" value="PROKAR_LIPOPROTEIN"/>
    <property type="match status" value="1"/>
</dbReference>
<sequence>MKRHFFVLTIGLGACLFNTVDANEIAQCAPVGETPDSRRDYIQCLDRQLELLRRDLTAWQNKRQLQLENFAKQSGITQPLDIYLRSQQSFDSYLEDSCRWRYLRVMPDAAAAAMAYKHCELRLIEQRIDSYRVPLD</sequence>
<dbReference type="RefSeq" id="WP_022943805.1">
    <property type="nucleotide sequence ID" value="NZ_CP023396.1"/>
</dbReference>
<protein>
    <submittedName>
        <fullName evidence="1">DUF1311 domain-containing protein</fullName>
    </submittedName>
</protein>
<gene>
    <name evidence="1" type="ORF">CWC05_04025</name>
</gene>